<evidence type="ECO:0000313" key="3">
    <source>
        <dbReference type="Proteomes" id="UP001358586"/>
    </source>
</evidence>
<reference evidence="2 3" key="1">
    <citation type="submission" date="2023-03" db="EMBL/GenBank/DDBJ databases">
        <title>WGS of Gossypium arboreum.</title>
        <authorList>
            <person name="Yu D."/>
        </authorList>
    </citation>
    <scope>NUCLEOTIDE SEQUENCE [LARGE SCALE GENOMIC DNA]</scope>
    <source>
        <tissue evidence="2">Leaf</tissue>
    </source>
</reference>
<dbReference type="Pfam" id="PF13456">
    <property type="entry name" value="RVT_3"/>
    <property type="match status" value="1"/>
</dbReference>
<dbReference type="EMBL" id="JARKNE010000013">
    <property type="protein sequence ID" value="KAK5772008.1"/>
    <property type="molecule type" value="Genomic_DNA"/>
</dbReference>
<dbReference type="PANTHER" id="PTHR47723">
    <property type="entry name" value="OS05G0353850 PROTEIN"/>
    <property type="match status" value="1"/>
</dbReference>
<evidence type="ECO:0000313" key="2">
    <source>
        <dbReference type="EMBL" id="KAK5772008.1"/>
    </source>
</evidence>
<proteinExistence type="predicted"/>
<dbReference type="InterPro" id="IPR053151">
    <property type="entry name" value="RNase_H-like"/>
</dbReference>
<dbReference type="CDD" id="cd06222">
    <property type="entry name" value="RNase_H_like"/>
    <property type="match status" value="1"/>
</dbReference>
<dbReference type="Proteomes" id="UP001358586">
    <property type="component" value="Chromosome 13"/>
</dbReference>
<gene>
    <name evidence="2" type="ORF">PVK06_048267</name>
</gene>
<dbReference type="PANTHER" id="PTHR47723:SF13">
    <property type="entry name" value="PUTATIVE-RELATED"/>
    <property type="match status" value="1"/>
</dbReference>
<dbReference type="InterPro" id="IPR002156">
    <property type="entry name" value="RNaseH_domain"/>
</dbReference>
<accession>A0ABR0MFZ8</accession>
<feature type="domain" description="RNase H type-1" evidence="1">
    <location>
        <begin position="70"/>
        <end position="132"/>
    </location>
</feature>
<keyword evidence="3" id="KW-1185">Reference proteome</keyword>
<name>A0ABR0MFZ8_GOSAR</name>
<evidence type="ECO:0000259" key="1">
    <source>
        <dbReference type="Pfam" id="PF13456"/>
    </source>
</evidence>
<organism evidence="2 3">
    <name type="scientific">Gossypium arboreum</name>
    <name type="common">Tree cotton</name>
    <name type="synonym">Gossypium nanking</name>
    <dbReference type="NCBI Taxonomy" id="29729"/>
    <lineage>
        <taxon>Eukaryota</taxon>
        <taxon>Viridiplantae</taxon>
        <taxon>Streptophyta</taxon>
        <taxon>Embryophyta</taxon>
        <taxon>Tracheophyta</taxon>
        <taxon>Spermatophyta</taxon>
        <taxon>Magnoliopsida</taxon>
        <taxon>eudicotyledons</taxon>
        <taxon>Gunneridae</taxon>
        <taxon>Pentapetalae</taxon>
        <taxon>rosids</taxon>
        <taxon>malvids</taxon>
        <taxon>Malvales</taxon>
        <taxon>Malvaceae</taxon>
        <taxon>Malvoideae</taxon>
        <taxon>Gossypium</taxon>
    </lineage>
</organism>
<comment type="caution">
    <text evidence="2">The sequence shown here is derived from an EMBL/GenBank/DDBJ whole genome shotgun (WGS) entry which is preliminary data.</text>
</comment>
<dbReference type="InterPro" id="IPR044730">
    <property type="entry name" value="RNase_H-like_dom_plant"/>
</dbReference>
<sequence length="151" mass="17162">MQALPNEIIGRFFIGDLIKWLKANLKSPVRLVDGEEDVSRRKEQISVFQAPTSWISLCTNEAVQIASKNVARGAIRNVNREWIMGYNRNLGKCSIFDAELWGKLDGLILIQNMSYDGVKILSDNLEVVKAIQILLRQVRTLPSLDVFITCW</sequence>
<protein>
    <recommendedName>
        <fullName evidence="1">RNase H type-1 domain-containing protein</fullName>
    </recommendedName>
</protein>